<protein>
    <recommendedName>
        <fullName evidence="3">Type II toxin-antitoxin system Phd/YefM family antitoxin</fullName>
    </recommendedName>
</protein>
<dbReference type="Proteomes" id="UP000653477">
    <property type="component" value="Unassembled WGS sequence"/>
</dbReference>
<sequence>MAMTTITAEAFAKNVERYLKEALQRGLRIVTSEGQMLHIGQAEALTENGLTPHEEEMLQRSIEAGEEDLRAGRYTSVRTPEELQAFLDAL</sequence>
<gene>
    <name evidence="1" type="ORF">GCM10007088_16380</name>
</gene>
<dbReference type="EMBL" id="BMPU01000006">
    <property type="protein sequence ID" value="GGM58195.1"/>
    <property type="molecule type" value="Genomic_DNA"/>
</dbReference>
<evidence type="ECO:0000313" key="2">
    <source>
        <dbReference type="Proteomes" id="UP000653477"/>
    </source>
</evidence>
<keyword evidence="2" id="KW-1185">Reference proteome</keyword>
<proteinExistence type="predicted"/>
<organism evidence="1 2">
    <name type="scientific">Porphyromonas pasteri</name>
    <dbReference type="NCBI Taxonomy" id="1583331"/>
    <lineage>
        <taxon>Bacteria</taxon>
        <taxon>Pseudomonadati</taxon>
        <taxon>Bacteroidota</taxon>
        <taxon>Bacteroidia</taxon>
        <taxon>Bacteroidales</taxon>
        <taxon>Porphyromonadaceae</taxon>
        <taxon>Porphyromonas</taxon>
    </lineage>
</organism>
<comment type="caution">
    <text evidence="1">The sequence shown here is derived from an EMBL/GenBank/DDBJ whole genome shotgun (WGS) entry which is preliminary data.</text>
</comment>
<evidence type="ECO:0008006" key="3">
    <source>
        <dbReference type="Google" id="ProtNLM"/>
    </source>
</evidence>
<reference evidence="2" key="1">
    <citation type="journal article" date="2019" name="Int. J. Syst. Evol. Microbiol.">
        <title>The Global Catalogue of Microorganisms (GCM) 10K type strain sequencing project: providing services to taxonomists for standard genome sequencing and annotation.</title>
        <authorList>
            <consortium name="The Broad Institute Genomics Platform"/>
            <consortium name="The Broad Institute Genome Sequencing Center for Infectious Disease"/>
            <person name="Wu L."/>
            <person name="Ma J."/>
        </authorList>
    </citation>
    <scope>NUCLEOTIDE SEQUENCE [LARGE SCALE GENOMIC DNA]</scope>
    <source>
        <strain evidence="2">JCM 30531</strain>
    </source>
</reference>
<accession>A0ABQ2H9L1</accession>
<name>A0ABQ2H9L1_9PORP</name>
<evidence type="ECO:0000313" key="1">
    <source>
        <dbReference type="EMBL" id="GGM58195.1"/>
    </source>
</evidence>